<dbReference type="CDD" id="cd18577">
    <property type="entry name" value="ABC_6TM_Pgp_ABCB1_D1_like"/>
    <property type="match status" value="1"/>
</dbReference>
<evidence type="ECO:0000256" key="5">
    <source>
        <dbReference type="ARBA" id="ARBA00022737"/>
    </source>
</evidence>
<dbReference type="InterPro" id="IPR036640">
    <property type="entry name" value="ABC1_TM_sf"/>
</dbReference>
<dbReference type="PANTHER" id="PTHR43394">
    <property type="entry name" value="ATP-DEPENDENT PERMEASE MDL1, MITOCHONDRIAL"/>
    <property type="match status" value="1"/>
</dbReference>
<sequence length="528" mass="57485">MDSGHSTMTDIYIYWGEKKESYHGNAAYEPDADAIVVEGLPAEAGKDKEKKKKKDEKPPAVSVKSMFRFATRFDVILMVSGIVCAVIHGCAMQLLIILFGGMIDSFTTNAQQFPLLNETTDMPLLDNGIVKDLSSFAIYYTIVAAGVFVFAYGQVAFWMLSASRQAEKVRVSLLSAILKQDIGWFDTHAIGELNTRLTDDINKYQEGISNKISNFFQFFATFVLGLILGFVYGWKLCLVILAVSPLLVASGIFMTQMITSATTEELQAYAKAGAVAEEVIGSIRTVVAFGGEKKELDRYKINLTEAKKSGIRRGLFAAVGTGLIFFIMFSVYSLAFWYGSKLVREGDMSVGNMIITFFSILVGAFSLGNATPSLEAFGSGRAAAYELWKIIDRTPPIDNSSDEGMKPNSMEGNIHIEDVVFSYPSRTGVQVLSCLSLDVAMGQMWPWSHGVEWPQSGCGHGPDSGPGLMVNVDYLQVLIGLSLDVAMGQKVALVSCGPGLMVNVDYLQVLIGLSLDVAVGQKVALVSW</sequence>
<keyword evidence="3" id="KW-0813">Transport</keyword>
<name>A0AAD9P766_RIDPI</name>
<evidence type="ECO:0000256" key="2">
    <source>
        <dbReference type="ARBA" id="ARBA00007577"/>
    </source>
</evidence>
<evidence type="ECO:0000256" key="4">
    <source>
        <dbReference type="ARBA" id="ARBA00022692"/>
    </source>
</evidence>
<dbReference type="GO" id="GO:0090374">
    <property type="term" value="P:oligopeptide export from mitochondrion"/>
    <property type="evidence" value="ECO:0007669"/>
    <property type="project" value="TreeGrafter"/>
</dbReference>
<accession>A0AAD9P766</accession>
<keyword evidence="8 10" id="KW-1133">Transmembrane helix</keyword>
<keyword evidence="4 10" id="KW-0812">Transmembrane</keyword>
<evidence type="ECO:0000256" key="3">
    <source>
        <dbReference type="ARBA" id="ARBA00022448"/>
    </source>
</evidence>
<evidence type="ECO:0000313" key="12">
    <source>
        <dbReference type="EMBL" id="KAK2189436.1"/>
    </source>
</evidence>
<dbReference type="GO" id="GO:0005743">
    <property type="term" value="C:mitochondrial inner membrane"/>
    <property type="evidence" value="ECO:0007669"/>
    <property type="project" value="TreeGrafter"/>
</dbReference>
<dbReference type="InterPro" id="IPR039421">
    <property type="entry name" value="Type_1_exporter"/>
</dbReference>
<protein>
    <recommendedName>
        <fullName evidence="11">ABC transmembrane type-1 domain-containing protein</fullName>
    </recommendedName>
</protein>
<feature type="transmembrane region" description="Helical" evidence="10">
    <location>
        <begin position="212"/>
        <end position="232"/>
    </location>
</feature>
<keyword evidence="9 10" id="KW-0472">Membrane</keyword>
<dbReference type="EMBL" id="JAODUO010000106">
    <property type="protein sequence ID" value="KAK2189436.1"/>
    <property type="molecule type" value="Genomic_DNA"/>
</dbReference>
<feature type="transmembrane region" description="Helical" evidence="10">
    <location>
        <begin position="137"/>
        <end position="160"/>
    </location>
</feature>
<evidence type="ECO:0000256" key="1">
    <source>
        <dbReference type="ARBA" id="ARBA00004141"/>
    </source>
</evidence>
<comment type="similarity">
    <text evidence="2">Belongs to the ABC transporter superfamily. ABCB family. Multidrug resistance exporter (TC 3.A.1.201) subfamily.</text>
</comment>
<dbReference type="Proteomes" id="UP001209878">
    <property type="component" value="Unassembled WGS sequence"/>
</dbReference>
<feature type="domain" description="ABC transmembrane type-1" evidence="11">
    <location>
        <begin position="81"/>
        <end position="379"/>
    </location>
</feature>
<dbReference type="InterPro" id="IPR011527">
    <property type="entry name" value="ABC1_TM_dom"/>
</dbReference>
<keyword evidence="6" id="KW-0547">Nucleotide-binding</keyword>
<dbReference type="PANTHER" id="PTHR43394:SF27">
    <property type="entry name" value="ATP-DEPENDENT TRANSLOCASE ABCB1-LIKE"/>
    <property type="match status" value="1"/>
</dbReference>
<evidence type="ECO:0000256" key="9">
    <source>
        <dbReference type="ARBA" id="ARBA00023136"/>
    </source>
</evidence>
<keyword evidence="7" id="KW-0067">ATP-binding</keyword>
<dbReference type="PROSITE" id="PS50929">
    <property type="entry name" value="ABC_TM1F"/>
    <property type="match status" value="1"/>
</dbReference>
<dbReference type="Gene3D" id="1.20.1560.10">
    <property type="entry name" value="ABC transporter type 1, transmembrane domain"/>
    <property type="match status" value="1"/>
</dbReference>
<dbReference type="Pfam" id="PF00664">
    <property type="entry name" value="ABC_membrane"/>
    <property type="match status" value="1"/>
</dbReference>
<feature type="transmembrane region" description="Helical" evidence="10">
    <location>
        <begin position="350"/>
        <end position="371"/>
    </location>
</feature>
<proteinExistence type="inferred from homology"/>
<feature type="transmembrane region" description="Helical" evidence="10">
    <location>
        <begin position="315"/>
        <end position="338"/>
    </location>
</feature>
<dbReference type="FunFam" id="1.20.1560.10:FF:000018">
    <property type="entry name" value="ATP-binding cassette subfamily B member 11"/>
    <property type="match status" value="1"/>
</dbReference>
<comment type="subcellular location">
    <subcellularLocation>
        <location evidence="1">Membrane</location>
        <topology evidence="1">Multi-pass membrane protein</topology>
    </subcellularLocation>
</comment>
<feature type="transmembrane region" description="Helical" evidence="10">
    <location>
        <begin position="75"/>
        <end position="99"/>
    </location>
</feature>
<comment type="caution">
    <text evidence="12">The sequence shown here is derived from an EMBL/GenBank/DDBJ whole genome shotgun (WGS) entry which is preliminary data.</text>
</comment>
<organism evidence="12 13">
    <name type="scientific">Ridgeia piscesae</name>
    <name type="common">Tubeworm</name>
    <dbReference type="NCBI Taxonomy" id="27915"/>
    <lineage>
        <taxon>Eukaryota</taxon>
        <taxon>Metazoa</taxon>
        <taxon>Spiralia</taxon>
        <taxon>Lophotrochozoa</taxon>
        <taxon>Annelida</taxon>
        <taxon>Polychaeta</taxon>
        <taxon>Sedentaria</taxon>
        <taxon>Canalipalpata</taxon>
        <taxon>Sabellida</taxon>
        <taxon>Siboglinidae</taxon>
        <taxon>Ridgeia</taxon>
    </lineage>
</organism>
<feature type="transmembrane region" description="Helical" evidence="10">
    <location>
        <begin position="238"/>
        <end position="258"/>
    </location>
</feature>
<evidence type="ECO:0000256" key="6">
    <source>
        <dbReference type="ARBA" id="ARBA00022741"/>
    </source>
</evidence>
<reference evidence="12" key="1">
    <citation type="journal article" date="2023" name="Mol. Biol. Evol.">
        <title>Third-Generation Sequencing Reveals the Adaptive Role of the Epigenome in Three Deep-Sea Polychaetes.</title>
        <authorList>
            <person name="Perez M."/>
            <person name="Aroh O."/>
            <person name="Sun Y."/>
            <person name="Lan Y."/>
            <person name="Juniper S.K."/>
            <person name="Young C.R."/>
            <person name="Angers B."/>
            <person name="Qian P.Y."/>
        </authorList>
    </citation>
    <scope>NUCLEOTIDE SEQUENCE</scope>
    <source>
        <strain evidence="12">R07B-5</strain>
    </source>
</reference>
<dbReference type="GO" id="GO:0005524">
    <property type="term" value="F:ATP binding"/>
    <property type="evidence" value="ECO:0007669"/>
    <property type="project" value="UniProtKB-KW"/>
</dbReference>
<evidence type="ECO:0000313" key="13">
    <source>
        <dbReference type="Proteomes" id="UP001209878"/>
    </source>
</evidence>
<gene>
    <name evidence="12" type="ORF">NP493_106g00024</name>
</gene>
<dbReference type="GO" id="GO:0015421">
    <property type="term" value="F:ABC-type oligopeptide transporter activity"/>
    <property type="evidence" value="ECO:0007669"/>
    <property type="project" value="TreeGrafter"/>
</dbReference>
<dbReference type="SUPFAM" id="SSF90123">
    <property type="entry name" value="ABC transporter transmembrane region"/>
    <property type="match status" value="1"/>
</dbReference>
<dbReference type="AlphaFoldDB" id="A0AAD9P766"/>
<evidence type="ECO:0000256" key="7">
    <source>
        <dbReference type="ARBA" id="ARBA00022840"/>
    </source>
</evidence>
<keyword evidence="5" id="KW-0677">Repeat</keyword>
<evidence type="ECO:0000256" key="8">
    <source>
        <dbReference type="ARBA" id="ARBA00022989"/>
    </source>
</evidence>
<evidence type="ECO:0000259" key="11">
    <source>
        <dbReference type="PROSITE" id="PS50929"/>
    </source>
</evidence>
<evidence type="ECO:0000256" key="10">
    <source>
        <dbReference type="SAM" id="Phobius"/>
    </source>
</evidence>
<dbReference type="Gene3D" id="3.40.50.300">
    <property type="entry name" value="P-loop containing nucleotide triphosphate hydrolases"/>
    <property type="match status" value="1"/>
</dbReference>
<keyword evidence="13" id="KW-1185">Reference proteome</keyword>
<dbReference type="InterPro" id="IPR027417">
    <property type="entry name" value="P-loop_NTPase"/>
</dbReference>